<dbReference type="GO" id="GO:1903806">
    <property type="term" value="P:L-isoleucine import across plasma membrane"/>
    <property type="evidence" value="ECO:0007669"/>
    <property type="project" value="TreeGrafter"/>
</dbReference>
<dbReference type="PANTHER" id="PTHR11795:SF371">
    <property type="entry name" value="HIGH-AFFINITY BRANCHED-CHAIN AMINO ACID TRANSPORT SYSTEM PERMEASE PROTEIN LIVH"/>
    <property type="match status" value="1"/>
</dbReference>
<gene>
    <name evidence="12" type="ORF">EHW97_06490</name>
</gene>
<feature type="region of interest" description="Disordered" evidence="10">
    <location>
        <begin position="38"/>
        <end position="79"/>
    </location>
</feature>
<dbReference type="GO" id="GO:0005304">
    <property type="term" value="F:L-valine transmembrane transporter activity"/>
    <property type="evidence" value="ECO:0007669"/>
    <property type="project" value="TreeGrafter"/>
</dbReference>
<sequence length="425" mass="43881">MLGAILLGAGGAYGTSPAALPSESSDNSITVVLIDTRGTEAGESGKPVPDVDIEVSDDSGTVGEGTTDEEGRASIPIPGLGSYTVTVDEDTLPEDTQLSGEGGNERTVNVVISGDMRVQFPIADERAAGAGFVSKLMTGAVSGVKFGLIIGLAALGLSMVFGTTGLTNFSHGELITFGGLVVYGFNRGLGLPVVLAGILTVIVSAGFGWVQERGLWRPLRRRGTGLVAMMIVSIGFALFLRNVYQYVFGGNTKSLSQYVSQQRVSLGPISLAPKEMAIMAIAFVAIALVCAALMTTRLGKATRAVADNPALASSSGLRVDGVIGSVWIVGTALTGLAGVLLAVDQQVEFQMGFKMLLLVFASVTLGGLGTVWGALIGSMVVGIMVEVSPVLGVPAELKYTPALLVLILILLVRPQGILGRRERIG</sequence>
<dbReference type="GO" id="GO:0005886">
    <property type="term" value="C:plasma membrane"/>
    <property type="evidence" value="ECO:0007669"/>
    <property type="project" value="UniProtKB-SubCell"/>
</dbReference>
<evidence type="ECO:0000256" key="8">
    <source>
        <dbReference type="ARBA" id="ARBA00023136"/>
    </source>
</evidence>
<name>A0A3N6X4E3_9ACTN</name>
<feature type="transmembrane region" description="Helical" evidence="11">
    <location>
        <begin position="355"/>
        <end position="385"/>
    </location>
</feature>
<comment type="subcellular location">
    <subcellularLocation>
        <location evidence="1">Cell membrane</location>
        <topology evidence="1">Multi-pass membrane protein</topology>
    </subcellularLocation>
</comment>
<evidence type="ECO:0000313" key="12">
    <source>
        <dbReference type="EMBL" id="RQN08528.1"/>
    </source>
</evidence>
<dbReference type="Proteomes" id="UP000275225">
    <property type="component" value="Unassembled WGS sequence"/>
</dbReference>
<keyword evidence="6" id="KW-0029">Amino-acid transport</keyword>
<dbReference type="Pfam" id="PF02653">
    <property type="entry name" value="BPD_transp_2"/>
    <property type="match status" value="1"/>
</dbReference>
<dbReference type="GO" id="GO:0015192">
    <property type="term" value="F:L-phenylalanine transmembrane transporter activity"/>
    <property type="evidence" value="ECO:0007669"/>
    <property type="project" value="TreeGrafter"/>
</dbReference>
<feature type="transmembrane region" description="Helical" evidence="11">
    <location>
        <begin position="397"/>
        <end position="413"/>
    </location>
</feature>
<accession>A0A3N6X4E3</accession>
<keyword evidence="2" id="KW-0813">Transport</keyword>
<dbReference type="GO" id="GO:0015808">
    <property type="term" value="P:L-alanine transport"/>
    <property type="evidence" value="ECO:0007669"/>
    <property type="project" value="TreeGrafter"/>
</dbReference>
<feature type="transmembrane region" description="Helical" evidence="11">
    <location>
        <begin position="322"/>
        <end position="343"/>
    </location>
</feature>
<evidence type="ECO:0000256" key="3">
    <source>
        <dbReference type="ARBA" id="ARBA00022475"/>
    </source>
</evidence>
<dbReference type="EMBL" id="RQJX01000006">
    <property type="protein sequence ID" value="RQN08528.1"/>
    <property type="molecule type" value="Genomic_DNA"/>
</dbReference>
<feature type="transmembrane region" description="Helical" evidence="11">
    <location>
        <begin position="146"/>
        <end position="169"/>
    </location>
</feature>
<evidence type="ECO:0000313" key="13">
    <source>
        <dbReference type="Proteomes" id="UP000275225"/>
    </source>
</evidence>
<dbReference type="InterPro" id="IPR001851">
    <property type="entry name" value="ABC_transp_permease"/>
</dbReference>
<dbReference type="SUPFAM" id="SSF49478">
    <property type="entry name" value="Cna protein B-type domain"/>
    <property type="match status" value="1"/>
</dbReference>
<dbReference type="CDD" id="cd06582">
    <property type="entry name" value="TM_PBP1_LivH_like"/>
    <property type="match status" value="1"/>
</dbReference>
<keyword evidence="8 11" id="KW-0472">Membrane</keyword>
<organism evidence="12 13">
    <name type="scientific">Aeromicrobium camelliae</name>
    <dbReference type="NCBI Taxonomy" id="1538144"/>
    <lineage>
        <taxon>Bacteria</taxon>
        <taxon>Bacillati</taxon>
        <taxon>Actinomycetota</taxon>
        <taxon>Actinomycetes</taxon>
        <taxon>Propionibacteriales</taxon>
        <taxon>Nocardioidaceae</taxon>
        <taxon>Aeromicrobium</taxon>
    </lineage>
</organism>
<feature type="transmembrane region" description="Helical" evidence="11">
    <location>
        <begin position="276"/>
        <end position="294"/>
    </location>
</feature>
<reference evidence="12 13" key="1">
    <citation type="submission" date="2018-11" db="EMBL/GenBank/DDBJ databases">
        <authorList>
            <person name="Li F."/>
        </authorList>
    </citation>
    <scope>NUCLEOTIDE SEQUENCE [LARGE SCALE GENOMIC DNA]</scope>
    <source>
        <strain evidence="12 13">YS17T</strain>
    </source>
</reference>
<dbReference type="GO" id="GO:0015190">
    <property type="term" value="F:L-leucine transmembrane transporter activity"/>
    <property type="evidence" value="ECO:0007669"/>
    <property type="project" value="TreeGrafter"/>
</dbReference>
<evidence type="ECO:0000256" key="11">
    <source>
        <dbReference type="SAM" id="Phobius"/>
    </source>
</evidence>
<evidence type="ECO:0000256" key="9">
    <source>
        <dbReference type="ARBA" id="ARBA00037998"/>
    </source>
</evidence>
<keyword evidence="5 11" id="KW-0812">Transmembrane</keyword>
<keyword evidence="13" id="KW-1185">Reference proteome</keyword>
<evidence type="ECO:0000256" key="1">
    <source>
        <dbReference type="ARBA" id="ARBA00004651"/>
    </source>
</evidence>
<proteinExistence type="inferred from homology"/>
<evidence type="ECO:0000256" key="7">
    <source>
        <dbReference type="ARBA" id="ARBA00022989"/>
    </source>
</evidence>
<protein>
    <submittedName>
        <fullName evidence="12">Branched-chain amino acid ABC transporter permease</fullName>
    </submittedName>
</protein>
<comment type="caution">
    <text evidence="12">The sequence shown here is derived from an EMBL/GenBank/DDBJ whole genome shotgun (WGS) entry which is preliminary data.</text>
</comment>
<keyword evidence="4" id="KW-0997">Cell inner membrane</keyword>
<evidence type="ECO:0000256" key="2">
    <source>
        <dbReference type="ARBA" id="ARBA00022448"/>
    </source>
</evidence>
<feature type="transmembrane region" description="Helical" evidence="11">
    <location>
        <begin position="223"/>
        <end position="244"/>
    </location>
</feature>
<evidence type="ECO:0000256" key="5">
    <source>
        <dbReference type="ARBA" id="ARBA00022692"/>
    </source>
</evidence>
<evidence type="ECO:0000256" key="4">
    <source>
        <dbReference type="ARBA" id="ARBA00022519"/>
    </source>
</evidence>
<dbReference type="PANTHER" id="PTHR11795">
    <property type="entry name" value="BRANCHED-CHAIN AMINO ACID TRANSPORT SYSTEM PERMEASE PROTEIN LIVH"/>
    <property type="match status" value="1"/>
</dbReference>
<dbReference type="AlphaFoldDB" id="A0A3N6X4E3"/>
<comment type="similarity">
    <text evidence="9">Belongs to the binding-protein-dependent transport system permease family. LivHM subfamily.</text>
</comment>
<dbReference type="OrthoDB" id="9807115at2"/>
<evidence type="ECO:0000256" key="6">
    <source>
        <dbReference type="ARBA" id="ARBA00022970"/>
    </source>
</evidence>
<evidence type="ECO:0000256" key="10">
    <source>
        <dbReference type="SAM" id="MobiDB-lite"/>
    </source>
</evidence>
<feature type="transmembrane region" description="Helical" evidence="11">
    <location>
        <begin position="189"/>
        <end position="211"/>
    </location>
</feature>
<keyword evidence="7 11" id="KW-1133">Transmembrane helix</keyword>
<dbReference type="InterPro" id="IPR052157">
    <property type="entry name" value="BCAA_transport_permease"/>
</dbReference>
<dbReference type="GO" id="GO:0015188">
    <property type="term" value="F:L-isoleucine transmembrane transporter activity"/>
    <property type="evidence" value="ECO:0007669"/>
    <property type="project" value="TreeGrafter"/>
</dbReference>
<keyword evidence="3" id="KW-1003">Cell membrane</keyword>
<dbReference type="GO" id="GO:0042941">
    <property type="term" value="P:D-alanine transmembrane transport"/>
    <property type="evidence" value="ECO:0007669"/>
    <property type="project" value="TreeGrafter"/>
</dbReference>